<reference evidence="3" key="1">
    <citation type="submission" date="2020-11" db="EMBL/GenBank/DDBJ databases">
        <authorList>
            <consortium name="DOE Joint Genome Institute"/>
            <person name="Ahrendt S."/>
            <person name="Riley R."/>
            <person name="Andreopoulos W."/>
            <person name="Labutti K."/>
            <person name="Pangilinan J."/>
            <person name="Ruiz-Duenas F.J."/>
            <person name="Barrasa J.M."/>
            <person name="Sanchez-Garcia M."/>
            <person name="Camarero S."/>
            <person name="Miyauchi S."/>
            <person name="Serrano A."/>
            <person name="Linde D."/>
            <person name="Babiker R."/>
            <person name="Drula E."/>
            <person name="Ayuso-Fernandez I."/>
            <person name="Pacheco R."/>
            <person name="Padilla G."/>
            <person name="Ferreira P."/>
            <person name="Barriuso J."/>
            <person name="Kellner H."/>
            <person name="Castanera R."/>
            <person name="Alfaro M."/>
            <person name="Ramirez L."/>
            <person name="Pisabarro A.G."/>
            <person name="Kuo A."/>
            <person name="Tritt A."/>
            <person name="Lipzen A."/>
            <person name="He G."/>
            <person name="Yan M."/>
            <person name="Ng V."/>
            <person name="Cullen D."/>
            <person name="Martin F."/>
            <person name="Rosso M.-N."/>
            <person name="Henrissat B."/>
            <person name="Hibbett D."/>
            <person name="Martinez A.T."/>
            <person name="Grigoriev I.V."/>
        </authorList>
    </citation>
    <scope>NUCLEOTIDE SEQUENCE</scope>
    <source>
        <strain evidence="3">CIRM-BRFM 674</strain>
    </source>
</reference>
<sequence>MPHRVYGHNYLVSAYFVQVSVGHSTKGFKEKSGVRLHHRLISPFFKDEYLLSATPLKLVMTAGPHVNSAPYTISLPQRNDEGSFAFQIPSLETLSLEFSVYPNFGTKTIGRAVALPSMFVNIQNNQFFTLPILDNRLHVIGEVDFEINIVTPFKDVTLEVGGDLETYWKSTAVAVGQPTTMAPPRSSRRPNHIGSVQASPVYTASNGGGQTLTISSLQGNYIYIVLQVTKDLRPVVFFDWLLPGVDFDLGVADVTLAQYERLAESLGRNLPHVTEKDTSMDWASALPYAMLSLERLLKILPPDVNVTFDLAYPSEATSRSLKLHKSDLNSVVDSVLQTIFDVSGLLEPLVIRRKIAFTSFSPDVCSALNWKQPNYPVFFGCICGKGSTNLPCPTSLGSGKEEKRVLSVGAAVEFAKANNLLGLFVDAKLLIEVPSLVDGIRSAELLIGVYGVADKRINHGTGLLSEGDNSAVTVDAFIVDGAVSFIDNSMRELA</sequence>
<dbReference type="EMBL" id="MU155171">
    <property type="protein sequence ID" value="KAF9482025.1"/>
    <property type="molecule type" value="Genomic_DNA"/>
</dbReference>
<keyword evidence="1" id="KW-0378">Hydrolase</keyword>
<dbReference type="GO" id="GO:0008081">
    <property type="term" value="F:phosphoric diester hydrolase activity"/>
    <property type="evidence" value="ECO:0007669"/>
    <property type="project" value="InterPro"/>
</dbReference>
<dbReference type="PANTHER" id="PTHR22958:SF1">
    <property type="entry name" value="GLYCEROPHOSPHOCHOLINE PHOSPHODIESTERASE GPCPD1"/>
    <property type="match status" value="1"/>
</dbReference>
<dbReference type="OrthoDB" id="1577640at2759"/>
<accession>A0A9P5Z8A7</accession>
<dbReference type="AlphaFoldDB" id="A0A9P5Z8A7"/>
<protein>
    <recommendedName>
        <fullName evidence="2">GP-PDE domain-containing protein</fullName>
    </recommendedName>
</protein>
<organism evidence="3 4">
    <name type="scientific">Pholiota conissans</name>
    <dbReference type="NCBI Taxonomy" id="109636"/>
    <lineage>
        <taxon>Eukaryota</taxon>
        <taxon>Fungi</taxon>
        <taxon>Dikarya</taxon>
        <taxon>Basidiomycota</taxon>
        <taxon>Agaricomycotina</taxon>
        <taxon>Agaricomycetes</taxon>
        <taxon>Agaricomycetidae</taxon>
        <taxon>Agaricales</taxon>
        <taxon>Agaricineae</taxon>
        <taxon>Strophariaceae</taxon>
        <taxon>Pholiota</taxon>
    </lineage>
</organism>
<evidence type="ECO:0000256" key="1">
    <source>
        <dbReference type="ARBA" id="ARBA00022801"/>
    </source>
</evidence>
<proteinExistence type="predicted"/>
<comment type="caution">
    <text evidence="3">The sequence shown here is derived from an EMBL/GenBank/DDBJ whole genome shotgun (WGS) entry which is preliminary data.</text>
</comment>
<feature type="domain" description="GP-PDE" evidence="2">
    <location>
        <begin position="190"/>
        <end position="489"/>
    </location>
</feature>
<dbReference type="PANTHER" id="PTHR22958">
    <property type="entry name" value="GLYCEROPHOSPHORYL DIESTER PHOSPHODIESTERASE"/>
    <property type="match status" value="1"/>
</dbReference>
<keyword evidence="4" id="KW-1185">Reference proteome</keyword>
<dbReference type="InterPro" id="IPR017946">
    <property type="entry name" value="PLC-like_Pdiesterase_TIM-brl"/>
</dbReference>
<name>A0A9P5Z8A7_9AGAR</name>
<dbReference type="Proteomes" id="UP000807469">
    <property type="component" value="Unassembled WGS sequence"/>
</dbReference>
<dbReference type="InterPro" id="IPR057506">
    <property type="entry name" value="C2_GPCPD1"/>
</dbReference>
<evidence type="ECO:0000259" key="2">
    <source>
        <dbReference type="PROSITE" id="PS51704"/>
    </source>
</evidence>
<dbReference type="Pfam" id="PF25329">
    <property type="entry name" value="C2_GDE1"/>
    <property type="match status" value="1"/>
</dbReference>
<evidence type="ECO:0000313" key="4">
    <source>
        <dbReference type="Proteomes" id="UP000807469"/>
    </source>
</evidence>
<dbReference type="InterPro" id="IPR051578">
    <property type="entry name" value="GDPD"/>
</dbReference>
<dbReference type="Gene3D" id="3.20.20.190">
    <property type="entry name" value="Phosphatidylinositol (PI) phosphodiesterase"/>
    <property type="match status" value="1"/>
</dbReference>
<dbReference type="Pfam" id="PF03009">
    <property type="entry name" value="GDPD"/>
    <property type="match status" value="1"/>
</dbReference>
<dbReference type="GO" id="GO:0046475">
    <property type="term" value="P:glycerophospholipid catabolic process"/>
    <property type="evidence" value="ECO:0007669"/>
    <property type="project" value="TreeGrafter"/>
</dbReference>
<dbReference type="InterPro" id="IPR030395">
    <property type="entry name" value="GP_PDE_dom"/>
</dbReference>
<dbReference type="SUPFAM" id="SSF51695">
    <property type="entry name" value="PLC-like phosphodiesterases"/>
    <property type="match status" value="1"/>
</dbReference>
<evidence type="ECO:0000313" key="3">
    <source>
        <dbReference type="EMBL" id="KAF9482025.1"/>
    </source>
</evidence>
<dbReference type="PROSITE" id="PS51704">
    <property type="entry name" value="GP_PDE"/>
    <property type="match status" value="1"/>
</dbReference>
<gene>
    <name evidence="3" type="ORF">BDN70DRAFT_488230</name>
</gene>